<evidence type="ECO:0000256" key="4">
    <source>
        <dbReference type="ARBA" id="ARBA00022527"/>
    </source>
</evidence>
<evidence type="ECO:0000259" key="14">
    <source>
        <dbReference type="PROSITE" id="PS50011"/>
    </source>
</evidence>
<dbReference type="GO" id="GO:0005524">
    <property type="term" value="F:ATP binding"/>
    <property type="evidence" value="ECO:0007669"/>
    <property type="project" value="UniProtKB-UniRule"/>
</dbReference>
<dbReference type="PANTHER" id="PTHR43289:SF6">
    <property type="entry name" value="SERINE_THREONINE-PROTEIN KINASE NEKL-3"/>
    <property type="match status" value="1"/>
</dbReference>
<dbReference type="HOGENOM" id="CLU_000288_47_0_11"/>
<keyword evidence="4" id="KW-0723">Serine/threonine-protein kinase</keyword>
<proteinExistence type="predicted"/>
<evidence type="ECO:0000256" key="11">
    <source>
        <dbReference type="ARBA" id="ARBA00023136"/>
    </source>
</evidence>
<dbReference type="SUPFAM" id="SSF56112">
    <property type="entry name" value="Protein kinase-like (PK-like)"/>
    <property type="match status" value="1"/>
</dbReference>
<keyword evidence="11" id="KW-0472">Membrane</keyword>
<dbReference type="CDD" id="cd14014">
    <property type="entry name" value="STKc_PknB_like"/>
    <property type="match status" value="1"/>
</dbReference>
<dbReference type="InterPro" id="IPR011009">
    <property type="entry name" value="Kinase-like_dom_sf"/>
</dbReference>
<dbReference type="Gene3D" id="3.30.200.20">
    <property type="entry name" value="Phosphorylase Kinase, domain 1"/>
    <property type="match status" value="1"/>
</dbReference>
<evidence type="ECO:0000256" key="6">
    <source>
        <dbReference type="ARBA" id="ARBA00022692"/>
    </source>
</evidence>
<evidence type="ECO:0000256" key="3">
    <source>
        <dbReference type="ARBA" id="ARBA00022475"/>
    </source>
</evidence>
<accession>H8IPL9</accession>
<dbReference type="InterPro" id="IPR008271">
    <property type="entry name" value="Ser/Thr_kinase_AS"/>
</dbReference>
<dbReference type="PROSITE" id="PS00108">
    <property type="entry name" value="PROTEIN_KINASE_ST"/>
    <property type="match status" value="1"/>
</dbReference>
<keyword evidence="7 12" id="KW-0547">Nucleotide-binding</keyword>
<evidence type="ECO:0000313" key="16">
    <source>
        <dbReference type="Proteomes" id="UP000008004"/>
    </source>
</evidence>
<dbReference type="FunFam" id="3.30.200.20:FF:000348">
    <property type="entry name" value="Serine/threonine protein kinase"/>
    <property type="match status" value="1"/>
</dbReference>
<keyword evidence="10" id="KW-1133">Transmembrane helix</keyword>
<dbReference type="FunFam" id="1.10.510.10:FF:000021">
    <property type="entry name" value="Serine/threonine protein kinase"/>
    <property type="match status" value="1"/>
</dbReference>
<dbReference type="PANTHER" id="PTHR43289">
    <property type="entry name" value="MITOGEN-ACTIVATED PROTEIN KINASE KINASE KINASE 20-RELATED"/>
    <property type="match status" value="1"/>
</dbReference>
<dbReference type="Gene3D" id="1.10.510.10">
    <property type="entry name" value="Transferase(Phosphotransferase) domain 1"/>
    <property type="match status" value="1"/>
</dbReference>
<feature type="compositionally biased region" description="Gly residues" evidence="13">
    <location>
        <begin position="386"/>
        <end position="395"/>
    </location>
</feature>
<dbReference type="EC" id="2.7.11.1" evidence="2"/>
<dbReference type="AlphaFoldDB" id="H8IPL9"/>
<dbReference type="GO" id="GO:0005886">
    <property type="term" value="C:plasma membrane"/>
    <property type="evidence" value="ECO:0007669"/>
    <property type="project" value="UniProtKB-SubCell"/>
</dbReference>
<dbReference type="Pfam" id="PF00069">
    <property type="entry name" value="Pkinase"/>
    <property type="match status" value="1"/>
</dbReference>
<feature type="region of interest" description="Disordered" evidence="13">
    <location>
        <begin position="364"/>
        <end position="406"/>
    </location>
</feature>
<keyword evidence="6" id="KW-0812">Transmembrane</keyword>
<dbReference type="GO" id="GO:0004674">
    <property type="term" value="F:protein serine/threonine kinase activity"/>
    <property type="evidence" value="ECO:0007669"/>
    <property type="project" value="UniProtKB-KW"/>
</dbReference>
<evidence type="ECO:0000256" key="1">
    <source>
        <dbReference type="ARBA" id="ARBA00004162"/>
    </source>
</evidence>
<keyword evidence="8" id="KW-0418">Kinase</keyword>
<evidence type="ECO:0000256" key="9">
    <source>
        <dbReference type="ARBA" id="ARBA00022840"/>
    </source>
</evidence>
<dbReference type="EMBL" id="CP003322">
    <property type="protein sequence ID" value="AFC44092.1"/>
    <property type="molecule type" value="Genomic_DNA"/>
</dbReference>
<dbReference type="KEGG" id="mia:OCU_28730"/>
<evidence type="ECO:0000256" key="7">
    <source>
        <dbReference type="ARBA" id="ARBA00022741"/>
    </source>
</evidence>
<dbReference type="PROSITE" id="PS50011">
    <property type="entry name" value="PROTEIN_KINASE_DOM"/>
    <property type="match status" value="1"/>
</dbReference>
<comment type="subcellular location">
    <subcellularLocation>
        <location evidence="1">Cell membrane</location>
        <topology evidence="1">Single-pass membrane protein</topology>
    </subcellularLocation>
</comment>
<dbReference type="eggNOG" id="COG1651">
    <property type="taxonomic scope" value="Bacteria"/>
</dbReference>
<dbReference type="eggNOG" id="COG0515">
    <property type="taxonomic scope" value="Bacteria"/>
</dbReference>
<dbReference type="SUPFAM" id="SSF52833">
    <property type="entry name" value="Thioredoxin-like"/>
    <property type="match status" value="1"/>
</dbReference>
<dbReference type="InterPro" id="IPR000719">
    <property type="entry name" value="Prot_kinase_dom"/>
</dbReference>
<sequence>MCPAVAETLALCLHATASADPAPPSAGPARAPRIGLRCMGLADEESPMDDTTADTRAGSQFGPYLLRRLVGRGGMGDVYEAEDTVRERVVALKLMSPTLSNDPVFRSRMQREARTAGRLHEPHVVPIHDFGEIDGQLYVDMRLVDGKDLAGMLKRYGPLSPPRAVAIVRQIGSALDAAHAAGILHRDVKPENILVSADDFAYLVDFGIASATSDEKLTQIGTTVGTAKYMAPERFGDSQVTHRADIYALACVLYECLTGSPPYTGDQLSVIGAHVHQPIPRPSAARPSIPAGFDEVIARGMAKNPDDRYLTCGDLSSAAYAALAAPDQDRATDILARTQMATPPSAFAAQAPGGIAPAPPAATAWPTPAGAGQPFAPGGPVPQPTGWGGAGGWSNAGGPPPWAPPPQAGRRPWLWVGVAATVAVALVGALLAVVRPWESESPPEPPSPPPPPDAVALRVLDDGVYVGSSAARATIDIFNEPICPPCGTFIRSNGADIDAAVNNKKLAVRYHLLNFLDDRSHSRTYSTRAVAATYCVAAQNDAKLYSDFYSGLFASNFQPQEGGAEDRTDGEFAQLAKTVGAGAAVITCIKSGDDLGTAKTKAANGYSTLSGVNANSTPFVWDGVTSVNYQDPAWLTRLTG</sequence>
<feature type="domain" description="Protein kinase" evidence="14">
    <location>
        <begin position="64"/>
        <end position="323"/>
    </location>
</feature>
<dbReference type="InterPro" id="IPR012336">
    <property type="entry name" value="Thioredoxin-like_fold"/>
</dbReference>
<evidence type="ECO:0000256" key="2">
    <source>
        <dbReference type="ARBA" id="ARBA00012513"/>
    </source>
</evidence>
<protein>
    <recommendedName>
        <fullName evidence="2">non-specific serine/threonine protein kinase</fullName>
        <ecNumber evidence="2">2.7.11.1</ecNumber>
    </recommendedName>
</protein>
<gene>
    <name evidence="15" type="ordered locus">OCU_28730</name>
</gene>
<dbReference type="Pfam" id="PF13462">
    <property type="entry name" value="Thioredoxin_4"/>
    <property type="match status" value="1"/>
</dbReference>
<name>H8IPL9_MYCIA</name>
<evidence type="ECO:0000256" key="12">
    <source>
        <dbReference type="PROSITE-ProRule" id="PRU10141"/>
    </source>
</evidence>
<dbReference type="PROSITE" id="PS00107">
    <property type="entry name" value="PROTEIN_KINASE_ATP"/>
    <property type="match status" value="1"/>
</dbReference>
<evidence type="ECO:0000256" key="13">
    <source>
        <dbReference type="SAM" id="MobiDB-lite"/>
    </source>
</evidence>
<dbReference type="InterPro" id="IPR036249">
    <property type="entry name" value="Thioredoxin-like_sf"/>
</dbReference>
<evidence type="ECO:0000256" key="8">
    <source>
        <dbReference type="ARBA" id="ARBA00022777"/>
    </source>
</evidence>
<keyword evidence="3" id="KW-1003">Cell membrane</keyword>
<keyword evidence="5" id="KW-0808">Transferase</keyword>
<keyword evidence="9 12" id="KW-0067">ATP-binding</keyword>
<dbReference type="PATRIC" id="fig|487521.10.peg.2888"/>
<organism evidence="15 16">
    <name type="scientific">Mycobacterium intracellulare (strain ATCC 13950 / DSM 43223 / JCM 6384 / NCTC 13025 / 3600)</name>
    <dbReference type="NCBI Taxonomy" id="487521"/>
    <lineage>
        <taxon>Bacteria</taxon>
        <taxon>Bacillati</taxon>
        <taxon>Actinomycetota</taxon>
        <taxon>Actinomycetes</taxon>
        <taxon>Mycobacteriales</taxon>
        <taxon>Mycobacteriaceae</taxon>
        <taxon>Mycobacterium</taxon>
        <taxon>Mycobacterium avium complex (MAC)</taxon>
    </lineage>
</organism>
<dbReference type="Proteomes" id="UP000008004">
    <property type="component" value="Chromosome"/>
</dbReference>
<reference evidence="15 16" key="1">
    <citation type="journal article" date="2012" name="J. Bacteriol.">
        <title>Complete genome sequence of Mycobacterium intracellulare strain ATCC 13950T.</title>
        <authorList>
            <person name="Kim B.J."/>
            <person name="Choi B.S."/>
            <person name="Lim J.S."/>
            <person name="Choi I.Y."/>
            <person name="Lee J.H."/>
            <person name="Chun J."/>
            <person name="Kook Y.H."/>
            <person name="Kim B.J."/>
        </authorList>
    </citation>
    <scope>NUCLEOTIDE SEQUENCE [LARGE SCALE GENOMIC DNA]</scope>
    <source>
        <strain evidence="16">ATCC 13950 / DSM 43223 / JCM 6384 / NCTC 13025 / 3600</strain>
    </source>
</reference>
<feature type="binding site" evidence="12">
    <location>
        <position position="93"/>
    </location>
    <ligand>
        <name>ATP</name>
        <dbReference type="ChEBI" id="CHEBI:30616"/>
    </ligand>
</feature>
<evidence type="ECO:0000256" key="5">
    <source>
        <dbReference type="ARBA" id="ARBA00022679"/>
    </source>
</evidence>
<dbReference type="Gene3D" id="3.40.30.10">
    <property type="entry name" value="Glutaredoxin"/>
    <property type="match status" value="1"/>
</dbReference>
<dbReference type="GO" id="GO:0080090">
    <property type="term" value="P:regulation of primary metabolic process"/>
    <property type="evidence" value="ECO:0007669"/>
    <property type="project" value="UniProtKB-ARBA"/>
</dbReference>
<feature type="compositionally biased region" description="Low complexity" evidence="13">
    <location>
        <begin position="364"/>
        <end position="376"/>
    </location>
</feature>
<dbReference type="SMART" id="SM00220">
    <property type="entry name" value="S_TKc"/>
    <property type="match status" value="1"/>
</dbReference>
<evidence type="ECO:0000313" key="15">
    <source>
        <dbReference type="EMBL" id="AFC44092.1"/>
    </source>
</evidence>
<evidence type="ECO:0000256" key="10">
    <source>
        <dbReference type="ARBA" id="ARBA00022989"/>
    </source>
</evidence>
<dbReference type="InterPro" id="IPR017441">
    <property type="entry name" value="Protein_kinase_ATP_BS"/>
</dbReference>